<sequence>MNPCCFRWSGVELGLRGRRLGLGVYVGTWCSRTPPLRSCGRGLLGSLSWVKASRVLVLDVSWASMVKTLMMIRLDFGVVRLP</sequence>
<reference evidence="1 2" key="1">
    <citation type="journal article" date="2015" name="Genome Biol.">
        <title>Comparative genomics of Steinernema reveals deeply conserved gene regulatory networks.</title>
        <authorList>
            <person name="Dillman A.R."/>
            <person name="Macchietto M."/>
            <person name="Porter C.F."/>
            <person name="Rogers A."/>
            <person name="Williams B."/>
            <person name="Antoshechkin I."/>
            <person name="Lee M.M."/>
            <person name="Goodwin Z."/>
            <person name="Lu X."/>
            <person name="Lewis E.E."/>
            <person name="Goodrich-Blair H."/>
            <person name="Stock S.P."/>
            <person name="Adams B.J."/>
            <person name="Sternberg P.W."/>
            <person name="Mortazavi A."/>
        </authorList>
    </citation>
    <scope>NUCLEOTIDE SEQUENCE [LARGE SCALE GENOMIC DNA]</scope>
    <source>
        <strain evidence="1 2">ALL</strain>
    </source>
</reference>
<name>A0A4U8UIL1_STECR</name>
<protein>
    <submittedName>
        <fullName evidence="1">Uncharacterized protein</fullName>
    </submittedName>
</protein>
<evidence type="ECO:0000313" key="2">
    <source>
        <dbReference type="Proteomes" id="UP000298663"/>
    </source>
</evidence>
<keyword evidence="2" id="KW-1185">Reference proteome</keyword>
<dbReference type="EMBL" id="AZBU02000001">
    <property type="protein sequence ID" value="TMS32810.1"/>
    <property type="molecule type" value="Genomic_DNA"/>
</dbReference>
<evidence type="ECO:0000313" key="1">
    <source>
        <dbReference type="EMBL" id="TMS32810.1"/>
    </source>
</evidence>
<gene>
    <name evidence="1" type="ORF">L596_000611</name>
</gene>
<dbReference type="AlphaFoldDB" id="A0A4U8UIL1"/>
<proteinExistence type="predicted"/>
<dbReference type="Proteomes" id="UP000298663">
    <property type="component" value="Unassembled WGS sequence"/>
</dbReference>
<reference evidence="1 2" key="2">
    <citation type="journal article" date="2019" name="G3 (Bethesda)">
        <title>Hybrid Assembly of the Genome of the Entomopathogenic Nematode Steinernema carpocapsae Identifies the X-Chromosome.</title>
        <authorList>
            <person name="Serra L."/>
            <person name="Macchietto M."/>
            <person name="Macias-Munoz A."/>
            <person name="McGill C.J."/>
            <person name="Rodriguez I.M."/>
            <person name="Rodriguez B."/>
            <person name="Murad R."/>
            <person name="Mortazavi A."/>
        </authorList>
    </citation>
    <scope>NUCLEOTIDE SEQUENCE [LARGE SCALE GENOMIC DNA]</scope>
    <source>
        <strain evidence="1 2">ALL</strain>
    </source>
</reference>
<comment type="caution">
    <text evidence="1">The sequence shown here is derived from an EMBL/GenBank/DDBJ whole genome shotgun (WGS) entry which is preliminary data.</text>
</comment>
<organism evidence="1 2">
    <name type="scientific">Steinernema carpocapsae</name>
    <name type="common">Entomopathogenic nematode</name>
    <dbReference type="NCBI Taxonomy" id="34508"/>
    <lineage>
        <taxon>Eukaryota</taxon>
        <taxon>Metazoa</taxon>
        <taxon>Ecdysozoa</taxon>
        <taxon>Nematoda</taxon>
        <taxon>Chromadorea</taxon>
        <taxon>Rhabditida</taxon>
        <taxon>Tylenchina</taxon>
        <taxon>Panagrolaimomorpha</taxon>
        <taxon>Strongyloidoidea</taxon>
        <taxon>Steinernematidae</taxon>
        <taxon>Steinernema</taxon>
    </lineage>
</organism>
<accession>A0A4U8UIL1</accession>